<accession>A0A097IW50</accession>
<dbReference type="InterPro" id="IPR002110">
    <property type="entry name" value="Ankyrin_rpt"/>
</dbReference>
<evidence type="ECO:0000313" key="5">
    <source>
        <dbReference type="EMBL" id="AIT70617.1"/>
    </source>
</evidence>
<evidence type="ECO:0000256" key="1">
    <source>
        <dbReference type="ARBA" id="ARBA00022737"/>
    </source>
</evidence>
<sequence length="570" mass="67393">MYRYSIYDALDSNKIEVIKYFLNNSSRNNDFLQHYICGVNIYNYFLDINIIKLLLEYGTCINFLNDRTTILHTYFNVNYKNIHSIEIIKLFITYGVDLSIKDKYKNTVLHKYFSTKYISLDIVKILVENGADISELDCYNLTVVHSYMFKLDVDITILTYLLDNVKNKSPFKHIVYYYLRCIKPKIHILKMLINKFGINLIDNYHIIDCYIFHCHIPDADILELLINNINCKSNNINDHVYNTLEHYLLLHYNDISIVTVKKFLKLFTCNKDQYIKRLLSKYISTSKNVEYSVVKYLHSIIKIPDELPGYPLHYYCFNKMNDIKIFKIILSNYNIDINDVNQDGMTILQLAIKNNLSDKIIKYIISKGADINIIDCYNNSILYTSLLYSKNSNVIRTILKAKPSLKIIHQTISSTINISIVKEKLLKEFIYISVPIYKEEFINKIISVVNVSESISNIVKKCYYDICKMNKCILYKSIPMVDLINYSIDTLSRYVNNNELIQTVNELTIYKNNFNRRLKKAKKRIHFLNHIDNYFGYIINDWNLLPHELKNKIFSYLKNKDLIFILKCKN</sequence>
<name>A0A097IW50_9POXV</name>
<dbReference type="PANTHER" id="PTHR24198">
    <property type="entry name" value="ANKYRIN REPEAT AND PROTEIN KINASE DOMAIN-CONTAINING PROTEIN"/>
    <property type="match status" value="1"/>
</dbReference>
<dbReference type="SUPFAM" id="SSF48403">
    <property type="entry name" value="Ankyrin repeat"/>
    <property type="match status" value="1"/>
</dbReference>
<dbReference type="PROSITE" id="PS50088">
    <property type="entry name" value="ANK_REPEAT"/>
    <property type="match status" value="1"/>
</dbReference>
<evidence type="ECO:0000256" key="2">
    <source>
        <dbReference type="ARBA" id="ARBA00023043"/>
    </source>
</evidence>
<evidence type="ECO:0000313" key="6">
    <source>
        <dbReference type="EMBL" id="AIT70799.1"/>
    </source>
</evidence>
<dbReference type="EMBL" id="KM595078">
    <property type="protein sequence ID" value="AIT70617.1"/>
    <property type="molecule type" value="Genomic_DNA"/>
</dbReference>
<keyword evidence="1" id="KW-0677">Repeat</keyword>
<dbReference type="PANTHER" id="PTHR24198:SF165">
    <property type="entry name" value="ANKYRIN REPEAT-CONTAINING PROTEIN-RELATED"/>
    <property type="match status" value="1"/>
</dbReference>
<evidence type="ECO:0000313" key="7">
    <source>
        <dbReference type="Proteomes" id="UP000121784"/>
    </source>
</evidence>
<dbReference type="Gene3D" id="1.25.40.20">
    <property type="entry name" value="Ankyrin repeat-containing domain"/>
    <property type="match status" value="2"/>
</dbReference>
<dbReference type="EMBL" id="KM595078">
    <property type="protein sequence ID" value="AIT70799.1"/>
    <property type="molecule type" value="Genomic_DNA"/>
</dbReference>
<reference evidence="6 7" key="1">
    <citation type="submission" date="2014-09" db="EMBL/GenBank/DDBJ databases">
        <title>Complete Genome Sequence of the Embu Virus Strain SPAn 880.</title>
        <authorList>
            <person name="Ibrahim M.S."/>
            <person name="Antwerpen M.H."/>
            <person name="Georgi E."/>
            <person name="Vette P."/>
            <person name="Zoeller G."/>
            <person name="Meyer H."/>
        </authorList>
    </citation>
    <scope>NUCLEOTIDE SEQUENCE [LARGE SCALE GENOMIC DNA]</scope>
    <source>
        <strain evidence="6">SPAn880</strain>
    </source>
</reference>
<evidence type="ECO:0000259" key="4">
    <source>
        <dbReference type="Pfam" id="PF09372"/>
    </source>
</evidence>
<organism evidence="6 7">
    <name type="scientific">Cotia virus</name>
    <dbReference type="NCBI Taxonomy" id="39444"/>
    <lineage>
        <taxon>Viruses</taxon>
        <taxon>Varidnaviria</taxon>
        <taxon>Bamfordvirae</taxon>
        <taxon>Nucleocytoviricota</taxon>
        <taxon>Pokkesviricetes</taxon>
        <taxon>Chitovirales</taxon>
        <taxon>Poxviridae</taxon>
        <taxon>Chordopoxvirinae</taxon>
        <taxon>Oryzopoxvirus</taxon>
        <taxon>Oryzopoxvirus cotia</taxon>
    </lineage>
</organism>
<feature type="domain" description="PRANC" evidence="4">
    <location>
        <begin position="485"/>
        <end position="566"/>
    </location>
</feature>
<keyword evidence="2 3" id="KW-0040">ANK repeat</keyword>
<dbReference type="PROSITE" id="PS50297">
    <property type="entry name" value="ANK_REP_REGION"/>
    <property type="match status" value="1"/>
</dbReference>
<dbReference type="SMART" id="SM00248">
    <property type="entry name" value="ANK"/>
    <property type="match status" value="8"/>
</dbReference>
<dbReference type="InterPro" id="IPR018272">
    <property type="entry name" value="PRANC_domain"/>
</dbReference>
<dbReference type="InterPro" id="IPR036770">
    <property type="entry name" value="Ankyrin_rpt-contain_sf"/>
</dbReference>
<protein>
    <submittedName>
        <fullName evidence="6">Ankyrin repeat protein</fullName>
    </submittedName>
</protein>
<feature type="repeat" description="ANK" evidence="3">
    <location>
        <begin position="343"/>
        <end position="376"/>
    </location>
</feature>
<evidence type="ECO:0000256" key="3">
    <source>
        <dbReference type="PROSITE-ProRule" id="PRU00023"/>
    </source>
</evidence>
<dbReference type="Proteomes" id="UP000121784">
    <property type="component" value="Segment"/>
</dbReference>
<dbReference type="Pfam" id="PF12796">
    <property type="entry name" value="Ank_2"/>
    <property type="match status" value="1"/>
</dbReference>
<dbReference type="Pfam" id="PF09372">
    <property type="entry name" value="PRANC"/>
    <property type="match status" value="1"/>
</dbReference>
<gene>
    <name evidence="6" type="primary">184</name>
    <name evidence="5" type="synonym">2</name>
</gene>
<proteinExistence type="predicted"/>